<feature type="transmembrane region" description="Helical" evidence="1">
    <location>
        <begin position="569"/>
        <end position="589"/>
    </location>
</feature>
<evidence type="ECO:0000259" key="2">
    <source>
        <dbReference type="PROSITE" id="PS50820"/>
    </source>
</evidence>
<keyword evidence="1" id="KW-0812">Transmembrane</keyword>
<evidence type="ECO:0000313" key="4">
    <source>
        <dbReference type="Proteomes" id="UP000054144"/>
    </source>
</evidence>
<dbReference type="InterPro" id="IPR036609">
    <property type="entry name" value="LCCL_sf"/>
</dbReference>
<name>A0A0D7A5T7_9AGAR</name>
<dbReference type="PANTHER" id="PTHR31331">
    <property type="entry name" value="LCCL DOMAIN PROTEIN (AFU_ORTHOLOGUE AFUA_5G08630)"/>
    <property type="match status" value="1"/>
</dbReference>
<accession>A0A0D7A5T7</accession>
<dbReference type="AlphaFoldDB" id="A0A0D7A5T7"/>
<dbReference type="Proteomes" id="UP000054144">
    <property type="component" value="Unassembled WGS sequence"/>
</dbReference>
<dbReference type="OrthoDB" id="441660at2759"/>
<dbReference type="Pfam" id="PF03815">
    <property type="entry name" value="LCCL"/>
    <property type="match status" value="1"/>
</dbReference>
<gene>
    <name evidence="3" type="ORF">FISHEDRAFT_66807</name>
</gene>
<feature type="transmembrane region" description="Helical" evidence="1">
    <location>
        <begin position="474"/>
        <end position="492"/>
    </location>
</feature>
<feature type="domain" description="LCCL" evidence="2">
    <location>
        <begin position="245"/>
        <end position="363"/>
    </location>
</feature>
<dbReference type="InterPro" id="IPR051957">
    <property type="entry name" value="CRISP-LCCL_domain"/>
</dbReference>
<organism evidence="3 4">
    <name type="scientific">Fistulina hepatica ATCC 64428</name>
    <dbReference type="NCBI Taxonomy" id="1128425"/>
    <lineage>
        <taxon>Eukaryota</taxon>
        <taxon>Fungi</taxon>
        <taxon>Dikarya</taxon>
        <taxon>Basidiomycota</taxon>
        <taxon>Agaricomycotina</taxon>
        <taxon>Agaricomycetes</taxon>
        <taxon>Agaricomycetidae</taxon>
        <taxon>Agaricales</taxon>
        <taxon>Fistulinaceae</taxon>
        <taxon>Fistulina</taxon>
    </lineage>
</organism>
<feature type="transmembrane region" description="Helical" evidence="1">
    <location>
        <begin position="390"/>
        <end position="406"/>
    </location>
</feature>
<keyword evidence="4" id="KW-1185">Reference proteome</keyword>
<feature type="transmembrane region" description="Helical" evidence="1">
    <location>
        <begin position="542"/>
        <end position="562"/>
    </location>
</feature>
<protein>
    <recommendedName>
        <fullName evidence="2">LCCL domain-containing protein</fullName>
    </recommendedName>
</protein>
<dbReference type="EMBL" id="KN882046">
    <property type="protein sequence ID" value="KIY45754.1"/>
    <property type="molecule type" value="Genomic_DNA"/>
</dbReference>
<feature type="transmembrane region" description="Helical" evidence="1">
    <location>
        <begin position="219"/>
        <end position="236"/>
    </location>
</feature>
<reference evidence="3 4" key="1">
    <citation type="journal article" date="2015" name="Fungal Genet. Biol.">
        <title>Evolution of novel wood decay mechanisms in Agaricales revealed by the genome sequences of Fistulina hepatica and Cylindrobasidium torrendii.</title>
        <authorList>
            <person name="Floudas D."/>
            <person name="Held B.W."/>
            <person name="Riley R."/>
            <person name="Nagy L.G."/>
            <person name="Koehler G."/>
            <person name="Ransdell A.S."/>
            <person name="Younus H."/>
            <person name="Chow J."/>
            <person name="Chiniquy J."/>
            <person name="Lipzen A."/>
            <person name="Tritt A."/>
            <person name="Sun H."/>
            <person name="Haridas S."/>
            <person name="LaButti K."/>
            <person name="Ohm R.A."/>
            <person name="Kues U."/>
            <person name="Blanchette R.A."/>
            <person name="Grigoriev I.V."/>
            <person name="Minto R.E."/>
            <person name="Hibbett D.S."/>
        </authorList>
    </citation>
    <scope>NUCLEOTIDE SEQUENCE [LARGE SCALE GENOMIC DNA]</scope>
    <source>
        <strain evidence="3 4">ATCC 64428</strain>
    </source>
</reference>
<keyword evidence="1" id="KW-0472">Membrane</keyword>
<dbReference type="PROSITE" id="PS50820">
    <property type="entry name" value="LCCL"/>
    <property type="match status" value="1"/>
</dbReference>
<keyword evidence="1" id="KW-1133">Transmembrane helix</keyword>
<dbReference type="SUPFAM" id="SSF69848">
    <property type="entry name" value="LCCL domain"/>
    <property type="match status" value="1"/>
</dbReference>
<evidence type="ECO:0000313" key="3">
    <source>
        <dbReference type="EMBL" id="KIY45754.1"/>
    </source>
</evidence>
<proteinExistence type="predicted"/>
<sequence length="724" mass="80801">MAVPTEFSTVNISGKFVMNKTLSSDIDDMLRLQGVGWLTRKAIGLATITLDINHYRDDEAVEHIDISQTLTGGIPGTTEERTLDWNERTHEDYIFGAVIGKSRRVKVEEIDVEFLKEGWTPDAVETGLIESYVESDTPKSGTTWIARQIWGIEVINDQRSYARHIMFTGPQGEALQKRLISSSDPRPLLNIAFTWRRWRLRLPIESTLIKSTVLLTKPWIFAVFCAAYIISLSFFIRTQSFLTPSSSYIGCTSTYWLANDGCGLNGEECEPFSNSTFDFRCPSQCMSVILQNPRTIGAEEMAYVPLIVGGGDDLQTYRGDSFICAAAMQAGLFSDSRGGCATLSLIGNYTNFIGRTAHGLYSIGFPTIFPLSFRFEDTTTLTHCRDLRNFALAFDIIITCILMMILRPHPLALFWCLVCIGFWHVSLFSQPQSSPPNISTAFEMFLPALFICYGFWRLAFRFTLPLYRRAPIEWAIWYLAPFWAGVLTNLTFDKVPINRLTASDIHQRAGGITALVIIVVIVALMVFNQIRVIRKTGWLPHYFKWYVIGGLVVIVLSLLPGLELRIHHYIIAMVLIPGTAFPTRLSAIYQGFLLGTFLNGGAAFGFDSILQTAAELQQDATSGSALPSFVSNSSNWNASIPWDQQVIAWHPLPNSDWDGFSLLVDDVERYVGTALSFSLAAFNASLQHFFRLALTEDGSSGDYTHAAILFPNGTFVDPAPGATY</sequence>
<evidence type="ECO:0000256" key="1">
    <source>
        <dbReference type="SAM" id="Phobius"/>
    </source>
</evidence>
<feature type="transmembrane region" description="Helical" evidence="1">
    <location>
        <begin position="512"/>
        <end position="530"/>
    </location>
</feature>
<dbReference type="PANTHER" id="PTHR31331:SF1">
    <property type="entry name" value="CYSTEINE RICH SECRETORY PROTEIN LCCL DOMAIN CONTAINING 2"/>
    <property type="match status" value="1"/>
</dbReference>
<dbReference type="Gene3D" id="2.170.130.20">
    <property type="entry name" value="LCCL-like domain"/>
    <property type="match status" value="1"/>
</dbReference>
<feature type="transmembrane region" description="Helical" evidence="1">
    <location>
        <begin position="441"/>
        <end position="462"/>
    </location>
</feature>
<feature type="transmembrane region" description="Helical" evidence="1">
    <location>
        <begin position="412"/>
        <end position="429"/>
    </location>
</feature>
<dbReference type="InterPro" id="IPR004043">
    <property type="entry name" value="LCCL"/>
</dbReference>